<accession>A0ABV0K8Y2</accession>
<dbReference type="Gene3D" id="1.10.510.10">
    <property type="entry name" value="Transferase(Phosphotransferase) domain 1"/>
    <property type="match status" value="1"/>
</dbReference>
<feature type="domain" description="Protein kinase" evidence="8">
    <location>
        <begin position="13"/>
        <end position="264"/>
    </location>
</feature>
<evidence type="ECO:0000256" key="2">
    <source>
        <dbReference type="ARBA" id="ARBA00022741"/>
    </source>
</evidence>
<evidence type="ECO:0000256" key="7">
    <source>
        <dbReference type="SAM" id="MobiDB-lite"/>
    </source>
</evidence>
<dbReference type="CDD" id="cd14014">
    <property type="entry name" value="STKc_PknB_like"/>
    <property type="match status" value="1"/>
</dbReference>
<evidence type="ECO:0000313" key="10">
    <source>
        <dbReference type="Proteomes" id="UP001482513"/>
    </source>
</evidence>
<dbReference type="Pfam" id="PF00069">
    <property type="entry name" value="Pkinase"/>
    <property type="match status" value="1"/>
</dbReference>
<gene>
    <name evidence="9" type="ORF">NC992_20100</name>
</gene>
<dbReference type="SUPFAM" id="SSF52540">
    <property type="entry name" value="P-loop containing nucleoside triphosphate hydrolases"/>
    <property type="match status" value="1"/>
</dbReference>
<dbReference type="CDD" id="cd18808">
    <property type="entry name" value="SF1_C_Upf1"/>
    <property type="match status" value="1"/>
</dbReference>
<protein>
    <submittedName>
        <fullName evidence="9">AAA domain-containing protein</fullName>
    </submittedName>
</protein>
<dbReference type="PANTHER" id="PTHR43788">
    <property type="entry name" value="DNA2/NAM7 HELICASE FAMILY MEMBER"/>
    <property type="match status" value="1"/>
</dbReference>
<keyword evidence="4" id="KW-0347">Helicase</keyword>
<keyword evidence="6" id="KW-0175">Coiled coil</keyword>
<evidence type="ECO:0000313" key="9">
    <source>
        <dbReference type="EMBL" id="MEP0949193.1"/>
    </source>
</evidence>
<keyword evidence="2" id="KW-0547">Nucleotide-binding</keyword>
<organism evidence="9 10">
    <name type="scientific">Leptolyngbya subtilissima DQ-A4</name>
    <dbReference type="NCBI Taxonomy" id="2933933"/>
    <lineage>
        <taxon>Bacteria</taxon>
        <taxon>Bacillati</taxon>
        <taxon>Cyanobacteriota</taxon>
        <taxon>Cyanophyceae</taxon>
        <taxon>Leptolyngbyales</taxon>
        <taxon>Leptolyngbyaceae</taxon>
        <taxon>Leptolyngbya group</taxon>
        <taxon>Leptolyngbya</taxon>
    </lineage>
</organism>
<dbReference type="Proteomes" id="UP001482513">
    <property type="component" value="Unassembled WGS sequence"/>
</dbReference>
<reference evidence="9 10" key="1">
    <citation type="submission" date="2022-04" db="EMBL/GenBank/DDBJ databases">
        <title>Positive selection, recombination, and allopatry shape intraspecific diversity of widespread and dominant cyanobacteria.</title>
        <authorList>
            <person name="Wei J."/>
            <person name="Shu W."/>
            <person name="Hu C."/>
        </authorList>
    </citation>
    <scope>NUCLEOTIDE SEQUENCE [LARGE SCALE GENOMIC DNA]</scope>
    <source>
        <strain evidence="9 10">DQ-A4</strain>
    </source>
</reference>
<feature type="coiled-coil region" evidence="6">
    <location>
        <begin position="389"/>
        <end position="421"/>
    </location>
</feature>
<dbReference type="InterPro" id="IPR000719">
    <property type="entry name" value="Prot_kinase_dom"/>
</dbReference>
<dbReference type="Pfam" id="PF13087">
    <property type="entry name" value="AAA_12"/>
    <property type="match status" value="1"/>
</dbReference>
<sequence>MASSSVLTINGRYVLSENPYSGGMADIYQAADIKDNFKRVAVKLFKHGEIKEEILAESFKRETDSLRELKHPNIIELLDSGMDSEVGHYFLVMPWMESNLLSLLEKEPIEGWDTYWTVIGQPILEALALAHERGYIHRDVKPSNILLDSNSQIKLADFGISKIKKYFTPLVTLADFTSRPYTPLDRNYEEYTSYTYAHDVFSFGVVTLRCLTSTHLADYPDIQRALEELDVHPKIKDIIEQSVSSDPATRARNAEVLLAQIEAIQGQRKIAFSGKKETCYIRATDKAMERLVATLKRPEQEVRKILIEDLNEACSVSPYRNRNAANEKEEFPENHYQLFGASYSYHVVAENECLSILNAKYLPSSTLEGLRERCWSPNYLYSFKKPVDISNAKRIVQELKIDTAEFEAEKQQSQAEQEKERCFRTWSDILKAKEDWEKDQGSPIPYTGFENDGSRIRFELDGLPDQDIIGQPREVVRENGSSILSGEVELASDEELVLYIQRGDPDQLPRKGILRFDSQAARIAINRQKSALDAIRFDRAVRPNLRELFVKPAEVSIPQLVEFTDCFQALNPSQEEAVQSALGAEDFLIVEGPPGTGKTRFITEVILQTLRNNPQARILLSSQTHVALDNALERIQAQGPTLKLVRIGKDEKVADSMKPLRIEEKMAHWRQEVSQNSQAFLQDWASERKISPSDIQIATQLQELKIVTLKLETLRTDVENRQRELDELAPVDPRDGKRKRKTNLPNSSEEQISSIEEEISDLKGKSKILRGQKETISEELQNISGQNSKKFQKLSSKELDSRLGQLIDLKNPEAQLLQKLLVIQADWLDRFGRTHEFNTSLLKRAHVVAGTCIGMPRDVQDIEFDLCIVDEASKATATEVLVPISRSHRSILVGDSKQLPPFQDEVSGDAKFLSKYGLKSEDIQETLFDFLFERLPEGCTKSLSIQHRMVKPIGDLISHCFYEDLLQSNGPVLDTNLSKVLPRPVTWLTTAALKERNEQREIPSFKNACEVSIIFNLLKELNKIGEQAERSYEVAILTGYTAQRKLINRRLYQEVNKLNFLSIECNTVDAFQGREADIAIFSLTRSNHRNELGFLNKKERLNVALSRGKLGLIIVGDHYFCRSKPTSPLNKIIDHIENNPESCCLVEAKV</sequence>
<dbReference type="InterPro" id="IPR041679">
    <property type="entry name" value="DNA2/NAM7-like_C"/>
</dbReference>
<comment type="caution">
    <text evidence="9">The sequence shown here is derived from an EMBL/GenBank/DDBJ whole genome shotgun (WGS) entry which is preliminary data.</text>
</comment>
<dbReference type="InterPro" id="IPR047187">
    <property type="entry name" value="SF1_C_Upf1"/>
</dbReference>
<evidence type="ECO:0000256" key="3">
    <source>
        <dbReference type="ARBA" id="ARBA00022801"/>
    </source>
</evidence>
<feature type="region of interest" description="Disordered" evidence="7">
    <location>
        <begin position="725"/>
        <end position="753"/>
    </location>
</feature>
<evidence type="ECO:0000256" key="5">
    <source>
        <dbReference type="ARBA" id="ARBA00022840"/>
    </source>
</evidence>
<dbReference type="InterPro" id="IPR027417">
    <property type="entry name" value="P-loop_NTPase"/>
</dbReference>
<dbReference type="PANTHER" id="PTHR43788:SF8">
    <property type="entry name" value="DNA-BINDING PROTEIN SMUBP-2"/>
    <property type="match status" value="1"/>
</dbReference>
<dbReference type="InterPro" id="IPR011009">
    <property type="entry name" value="Kinase-like_dom_sf"/>
</dbReference>
<dbReference type="SMART" id="SM00220">
    <property type="entry name" value="S_TKc"/>
    <property type="match status" value="1"/>
</dbReference>
<dbReference type="InterPro" id="IPR041677">
    <property type="entry name" value="DNA2/NAM7_AAA_11"/>
</dbReference>
<dbReference type="InterPro" id="IPR050534">
    <property type="entry name" value="Coronavir_polyprotein_1ab"/>
</dbReference>
<evidence type="ECO:0000256" key="6">
    <source>
        <dbReference type="SAM" id="Coils"/>
    </source>
</evidence>
<keyword evidence="10" id="KW-1185">Reference proteome</keyword>
<dbReference type="PROSITE" id="PS00108">
    <property type="entry name" value="PROTEIN_KINASE_ST"/>
    <property type="match status" value="1"/>
</dbReference>
<name>A0ABV0K8Y2_9CYAN</name>
<dbReference type="Pfam" id="PF13086">
    <property type="entry name" value="AAA_11"/>
    <property type="match status" value="1"/>
</dbReference>
<keyword evidence="5" id="KW-0067">ATP-binding</keyword>
<evidence type="ECO:0000259" key="8">
    <source>
        <dbReference type="PROSITE" id="PS50011"/>
    </source>
</evidence>
<dbReference type="Gene3D" id="3.40.50.300">
    <property type="entry name" value="P-loop containing nucleotide triphosphate hydrolases"/>
    <property type="match status" value="2"/>
</dbReference>
<evidence type="ECO:0000256" key="1">
    <source>
        <dbReference type="ARBA" id="ARBA00007913"/>
    </source>
</evidence>
<dbReference type="InterPro" id="IPR008271">
    <property type="entry name" value="Ser/Thr_kinase_AS"/>
</dbReference>
<proteinExistence type="inferred from homology"/>
<dbReference type="PROSITE" id="PS50011">
    <property type="entry name" value="PROTEIN_KINASE_DOM"/>
    <property type="match status" value="1"/>
</dbReference>
<evidence type="ECO:0000256" key="4">
    <source>
        <dbReference type="ARBA" id="ARBA00022806"/>
    </source>
</evidence>
<dbReference type="EMBL" id="JAMPKX010000010">
    <property type="protein sequence ID" value="MEP0949193.1"/>
    <property type="molecule type" value="Genomic_DNA"/>
</dbReference>
<comment type="similarity">
    <text evidence="1">Belongs to the DNA2/NAM7 helicase family.</text>
</comment>
<keyword evidence="3" id="KW-0378">Hydrolase</keyword>
<dbReference type="RefSeq" id="WP_190694293.1">
    <property type="nucleotide sequence ID" value="NZ_JAMPKX010000010.1"/>
</dbReference>
<dbReference type="SUPFAM" id="SSF56112">
    <property type="entry name" value="Protein kinase-like (PK-like)"/>
    <property type="match status" value="1"/>
</dbReference>